<name>X1ARP8_9ZZZZ</name>
<sequence length="87" mass="9417">VNLSTSVKTQEDGTFRWLLRVNAFGPGGAWLVQGEAGLTNLGSNWWIYDYGVPAGPIPEKSDIRIELTAGSTTFDTVAGFDLILIDD</sequence>
<gene>
    <name evidence="1" type="ORF">S01H4_34176</name>
</gene>
<comment type="caution">
    <text evidence="1">The sequence shown here is derived from an EMBL/GenBank/DDBJ whole genome shotgun (WGS) entry which is preliminary data.</text>
</comment>
<proteinExistence type="predicted"/>
<dbReference type="AlphaFoldDB" id="X1ARP8"/>
<accession>X1ARP8</accession>
<protein>
    <submittedName>
        <fullName evidence="1">Uncharacterized protein</fullName>
    </submittedName>
</protein>
<reference evidence="1" key="1">
    <citation type="journal article" date="2014" name="Front. Microbiol.">
        <title>High frequency of phylogenetically diverse reductive dehalogenase-homologous genes in deep subseafloor sedimentary metagenomes.</title>
        <authorList>
            <person name="Kawai M."/>
            <person name="Futagami T."/>
            <person name="Toyoda A."/>
            <person name="Takaki Y."/>
            <person name="Nishi S."/>
            <person name="Hori S."/>
            <person name="Arai W."/>
            <person name="Tsubouchi T."/>
            <person name="Morono Y."/>
            <person name="Uchiyama I."/>
            <person name="Ito T."/>
            <person name="Fujiyama A."/>
            <person name="Inagaki F."/>
            <person name="Takami H."/>
        </authorList>
    </citation>
    <scope>NUCLEOTIDE SEQUENCE</scope>
    <source>
        <strain evidence="1">Expedition CK06-06</strain>
    </source>
</reference>
<organism evidence="1">
    <name type="scientific">marine sediment metagenome</name>
    <dbReference type="NCBI Taxonomy" id="412755"/>
    <lineage>
        <taxon>unclassified sequences</taxon>
        <taxon>metagenomes</taxon>
        <taxon>ecological metagenomes</taxon>
    </lineage>
</organism>
<dbReference type="EMBL" id="BART01018070">
    <property type="protein sequence ID" value="GAG85514.1"/>
    <property type="molecule type" value="Genomic_DNA"/>
</dbReference>
<evidence type="ECO:0000313" key="1">
    <source>
        <dbReference type="EMBL" id="GAG85514.1"/>
    </source>
</evidence>
<feature type="non-terminal residue" evidence="1">
    <location>
        <position position="1"/>
    </location>
</feature>